<keyword evidence="1" id="KW-0812">Transmembrane</keyword>
<evidence type="ECO:0000313" key="3">
    <source>
        <dbReference type="Proteomes" id="UP000241964"/>
    </source>
</evidence>
<name>A0A2P8FNG7_9BACT</name>
<sequence length="45" mass="4978">MKKDYDQTNERPVRGDEGKIVATSLILFIVSTILRNLGPDGISCL</sequence>
<reference evidence="2 3" key="1">
    <citation type="submission" date="2018-03" db="EMBL/GenBank/DDBJ databases">
        <title>Genomic Encyclopedia of Archaeal and Bacterial Type Strains, Phase II (KMG-II): from individual species to whole genera.</title>
        <authorList>
            <person name="Goeker M."/>
        </authorList>
    </citation>
    <scope>NUCLEOTIDE SEQUENCE [LARGE SCALE GENOMIC DNA]</scope>
    <source>
        <strain evidence="2 3">DSM 29057</strain>
    </source>
</reference>
<accession>A0A2P8FNG7</accession>
<dbReference type="AlphaFoldDB" id="A0A2P8FNG7"/>
<keyword evidence="1" id="KW-1133">Transmembrane helix</keyword>
<feature type="transmembrane region" description="Helical" evidence="1">
    <location>
        <begin position="20"/>
        <end position="38"/>
    </location>
</feature>
<comment type="caution">
    <text evidence="2">The sequence shown here is derived from an EMBL/GenBank/DDBJ whole genome shotgun (WGS) entry which is preliminary data.</text>
</comment>
<dbReference type="Proteomes" id="UP000241964">
    <property type="component" value="Unassembled WGS sequence"/>
</dbReference>
<keyword evidence="1" id="KW-0472">Membrane</keyword>
<evidence type="ECO:0000256" key="1">
    <source>
        <dbReference type="SAM" id="Phobius"/>
    </source>
</evidence>
<dbReference type="RefSeq" id="WP_170118895.1">
    <property type="nucleotide sequence ID" value="NZ_PYAS01000017.1"/>
</dbReference>
<keyword evidence="3" id="KW-1185">Reference proteome</keyword>
<gene>
    <name evidence="2" type="ORF">CLV60_117144</name>
</gene>
<dbReference type="EMBL" id="PYAS01000017">
    <property type="protein sequence ID" value="PSL23267.1"/>
    <property type="molecule type" value="Genomic_DNA"/>
</dbReference>
<organism evidence="2 3">
    <name type="scientific">Dyadobacter jiangsuensis</name>
    <dbReference type="NCBI Taxonomy" id="1591085"/>
    <lineage>
        <taxon>Bacteria</taxon>
        <taxon>Pseudomonadati</taxon>
        <taxon>Bacteroidota</taxon>
        <taxon>Cytophagia</taxon>
        <taxon>Cytophagales</taxon>
        <taxon>Spirosomataceae</taxon>
        <taxon>Dyadobacter</taxon>
    </lineage>
</organism>
<evidence type="ECO:0000313" key="2">
    <source>
        <dbReference type="EMBL" id="PSL23267.1"/>
    </source>
</evidence>
<protein>
    <submittedName>
        <fullName evidence="2">Uncharacterized protein</fullName>
    </submittedName>
</protein>
<proteinExistence type="predicted"/>